<dbReference type="EMBL" id="KZ826024">
    <property type="protein sequence ID" value="PYH89554.1"/>
    <property type="molecule type" value="Genomic_DNA"/>
</dbReference>
<proteinExistence type="predicted"/>
<gene>
    <name evidence="2" type="ORF">BO71DRAFT_105565</name>
</gene>
<evidence type="ECO:0008006" key="4">
    <source>
        <dbReference type="Google" id="ProtNLM"/>
    </source>
</evidence>
<evidence type="ECO:0000313" key="3">
    <source>
        <dbReference type="Proteomes" id="UP000247810"/>
    </source>
</evidence>
<reference evidence="2 3" key="1">
    <citation type="submission" date="2018-02" db="EMBL/GenBank/DDBJ databases">
        <title>The genomes of Aspergillus section Nigri reveals drivers in fungal speciation.</title>
        <authorList>
            <consortium name="DOE Joint Genome Institute"/>
            <person name="Vesth T.C."/>
            <person name="Nybo J."/>
            <person name="Theobald S."/>
            <person name="Brandl J."/>
            <person name="Frisvad J.C."/>
            <person name="Nielsen K.F."/>
            <person name="Lyhne E.K."/>
            <person name="Kogle M.E."/>
            <person name="Kuo A."/>
            <person name="Riley R."/>
            <person name="Clum A."/>
            <person name="Nolan M."/>
            <person name="Lipzen A."/>
            <person name="Salamov A."/>
            <person name="Henrissat B."/>
            <person name="Wiebenga A."/>
            <person name="De vries R.P."/>
            <person name="Grigoriev I.V."/>
            <person name="Mortensen U.H."/>
            <person name="Andersen M.R."/>
            <person name="Baker S.E."/>
        </authorList>
    </citation>
    <scope>NUCLEOTIDE SEQUENCE [LARGE SCALE GENOMIC DNA]</scope>
    <source>
        <strain evidence="2 3">CBS 707.79</strain>
    </source>
</reference>
<dbReference type="VEuPathDB" id="FungiDB:BO71DRAFT_105565"/>
<organism evidence="2 3">
    <name type="scientific">Aspergillus ellipticus CBS 707.79</name>
    <dbReference type="NCBI Taxonomy" id="1448320"/>
    <lineage>
        <taxon>Eukaryota</taxon>
        <taxon>Fungi</taxon>
        <taxon>Dikarya</taxon>
        <taxon>Ascomycota</taxon>
        <taxon>Pezizomycotina</taxon>
        <taxon>Eurotiomycetes</taxon>
        <taxon>Eurotiomycetidae</taxon>
        <taxon>Eurotiales</taxon>
        <taxon>Aspergillaceae</taxon>
        <taxon>Aspergillus</taxon>
        <taxon>Aspergillus subgen. Circumdati</taxon>
    </lineage>
</organism>
<sequence length="411" mass="46568">MSAERIPRVEMTHPNWSVFLEDDDMLSVADSDECEPSGSDSTDSSTEDQVAGVELLENADEDYVHIVARDGDVKITVVPDRPTTMLVSSEVLRLSSEYFADILGPDTPEGERLEQGHTVDLLIGYYNPAAMLLIMRAAHGLYIQVPAENLPLELLLDIAAIVDSYSMYHVVWSFIINWLRTVERRAPGISSRELVDWTLVVLGVFHSPCDFLLATRSLVMEEAHTCRPNTPLGPSALYKAIEEGRQTAMARLRKAIREHIKLLNMSPHPAGEGTCPCDLRGDWKLLLRWARYPKRNRLSPALLVEMIRRRVISYQTSDTMSMSCGKHHDVILRATAGIERNYKGVGIAKFVWEQGPNYQPEWTFSRPHFNFAEVGWPVQWQGLREPTHADHEWWVTKSVHPTAWVPVSDDE</sequence>
<evidence type="ECO:0000256" key="1">
    <source>
        <dbReference type="SAM" id="MobiDB-lite"/>
    </source>
</evidence>
<feature type="region of interest" description="Disordered" evidence="1">
    <location>
        <begin position="29"/>
        <end position="49"/>
    </location>
</feature>
<dbReference type="OrthoDB" id="5275938at2759"/>
<keyword evidence="3" id="KW-1185">Reference proteome</keyword>
<dbReference type="AlphaFoldDB" id="A0A319CWW4"/>
<evidence type="ECO:0000313" key="2">
    <source>
        <dbReference type="EMBL" id="PYH89554.1"/>
    </source>
</evidence>
<dbReference type="Proteomes" id="UP000247810">
    <property type="component" value="Unassembled WGS sequence"/>
</dbReference>
<dbReference type="STRING" id="1448320.A0A319CWW4"/>
<name>A0A319CWW4_9EURO</name>
<protein>
    <recommendedName>
        <fullName evidence="4">BTB domain-containing protein</fullName>
    </recommendedName>
</protein>
<accession>A0A319CWW4</accession>